<evidence type="ECO:0000256" key="7">
    <source>
        <dbReference type="ARBA" id="ARBA00062796"/>
    </source>
</evidence>
<evidence type="ECO:0000256" key="5">
    <source>
        <dbReference type="ARBA" id="ARBA00048548"/>
    </source>
</evidence>
<accession>A0A131YNI4</accession>
<protein>
    <submittedName>
        <fullName evidence="8">Membrane atpase/protein kinase</fullName>
    </submittedName>
</protein>
<name>A0A131YNI4_RHIAP</name>
<evidence type="ECO:0000256" key="1">
    <source>
        <dbReference type="ARBA" id="ARBA00009625"/>
    </source>
</evidence>
<keyword evidence="4" id="KW-0342">GTP-binding</keyword>
<dbReference type="PANTHER" id="PTHR23408">
    <property type="entry name" value="METHYLMALONYL-COA MUTASE"/>
    <property type="match status" value="1"/>
</dbReference>
<evidence type="ECO:0000256" key="6">
    <source>
        <dbReference type="ARBA" id="ARBA00056794"/>
    </source>
</evidence>
<dbReference type="InterPro" id="IPR027417">
    <property type="entry name" value="P-loop_NTPase"/>
</dbReference>
<dbReference type="CDD" id="cd03114">
    <property type="entry name" value="MMAA-like"/>
    <property type="match status" value="1"/>
</dbReference>
<proteinExistence type="inferred from homology"/>
<dbReference type="SUPFAM" id="SSF52540">
    <property type="entry name" value="P-loop containing nucleoside triphosphate hydrolases"/>
    <property type="match status" value="1"/>
</dbReference>
<evidence type="ECO:0000256" key="3">
    <source>
        <dbReference type="ARBA" id="ARBA00022801"/>
    </source>
</evidence>
<comment type="catalytic activity">
    <reaction evidence="5">
        <text>GTP + H2O = GDP + phosphate + H(+)</text>
        <dbReference type="Rhea" id="RHEA:19669"/>
        <dbReference type="ChEBI" id="CHEBI:15377"/>
        <dbReference type="ChEBI" id="CHEBI:15378"/>
        <dbReference type="ChEBI" id="CHEBI:37565"/>
        <dbReference type="ChEBI" id="CHEBI:43474"/>
        <dbReference type="ChEBI" id="CHEBI:58189"/>
    </reaction>
</comment>
<organism evidence="8">
    <name type="scientific">Rhipicephalus appendiculatus</name>
    <name type="common">Brown ear tick</name>
    <dbReference type="NCBI Taxonomy" id="34631"/>
    <lineage>
        <taxon>Eukaryota</taxon>
        <taxon>Metazoa</taxon>
        <taxon>Ecdysozoa</taxon>
        <taxon>Arthropoda</taxon>
        <taxon>Chelicerata</taxon>
        <taxon>Arachnida</taxon>
        <taxon>Acari</taxon>
        <taxon>Parasitiformes</taxon>
        <taxon>Ixodida</taxon>
        <taxon>Ixodoidea</taxon>
        <taxon>Ixodidae</taxon>
        <taxon>Rhipicephalinae</taxon>
        <taxon>Rhipicephalus</taxon>
        <taxon>Rhipicephalus</taxon>
    </lineage>
</organism>
<keyword evidence="2" id="KW-0547">Nucleotide-binding</keyword>
<dbReference type="NCBIfam" id="TIGR00750">
    <property type="entry name" value="lao"/>
    <property type="match status" value="1"/>
</dbReference>
<dbReference type="GO" id="GO:0005737">
    <property type="term" value="C:cytoplasm"/>
    <property type="evidence" value="ECO:0007669"/>
    <property type="project" value="TreeGrafter"/>
</dbReference>
<comment type="subunit">
    <text evidence="7">Homodimer. Interacts with MMUT (the apoenzyme form); the interaction is GTP dependent.</text>
</comment>
<dbReference type="InterPro" id="IPR005129">
    <property type="entry name" value="GTPase_ArgK"/>
</dbReference>
<dbReference type="PANTHER" id="PTHR23408:SF3">
    <property type="entry name" value="METHYLMALONIC ACIDURIA TYPE A PROTEIN, MITOCHONDRIAL"/>
    <property type="match status" value="1"/>
</dbReference>
<dbReference type="GO" id="GO:0005525">
    <property type="term" value="F:GTP binding"/>
    <property type="evidence" value="ECO:0007669"/>
    <property type="project" value="UniProtKB-KW"/>
</dbReference>
<dbReference type="GO" id="GO:0003924">
    <property type="term" value="F:GTPase activity"/>
    <property type="evidence" value="ECO:0007669"/>
    <property type="project" value="InterPro"/>
</dbReference>
<dbReference type="NCBIfam" id="NF006958">
    <property type="entry name" value="PRK09435.1"/>
    <property type="match status" value="1"/>
</dbReference>
<dbReference type="Gene3D" id="1.20.5.170">
    <property type="match status" value="1"/>
</dbReference>
<dbReference type="Pfam" id="PF03308">
    <property type="entry name" value="MeaB"/>
    <property type="match status" value="1"/>
</dbReference>
<keyword evidence="8" id="KW-0418">Kinase</keyword>
<reference evidence="8" key="1">
    <citation type="journal article" date="2016" name="Ticks Tick Borne Dis.">
        <title>De novo assembly and annotation of the salivary gland transcriptome of Rhipicephalus appendiculatus male and female ticks during blood feeding.</title>
        <authorList>
            <person name="de Castro M.H."/>
            <person name="de Klerk D."/>
            <person name="Pienaar R."/>
            <person name="Latif A.A."/>
            <person name="Rees D.J."/>
            <person name="Mans B.J."/>
        </authorList>
    </citation>
    <scope>NUCLEOTIDE SEQUENCE</scope>
    <source>
        <tissue evidence="8">Salivary glands</tissue>
    </source>
</reference>
<keyword evidence="8" id="KW-0808">Transferase</keyword>
<evidence type="ECO:0000256" key="4">
    <source>
        <dbReference type="ARBA" id="ARBA00023134"/>
    </source>
</evidence>
<dbReference type="Gene3D" id="1.10.287.130">
    <property type="match status" value="1"/>
</dbReference>
<dbReference type="GO" id="GO:0016301">
    <property type="term" value="F:kinase activity"/>
    <property type="evidence" value="ECO:0007669"/>
    <property type="project" value="UniProtKB-KW"/>
</dbReference>
<keyword evidence="3" id="KW-0378">Hydrolase</keyword>
<comment type="similarity">
    <text evidence="1">Belongs to the SIMIBI class G3E GTPase family. ArgK/MeaB subfamily.</text>
</comment>
<sequence>MYCSSTKGMLLVSSRTLRSLCRRVHTKPSAEAATESARVRRLFDGLASGERAALAQSITLVESTARRDHDEAQHLLQLVLQENKARRKGQLGSFRIGLTGPPGTGKSTFIETFGKFLTGSGYKVAVLTVDPSSAVTGGSLLGDKTRMIQLTRDPNAYIRPSPTRGHGGGVTRTTCDAIQLCECAGYNVVLVETVGVGQSEYMVADMVDLFLLLIPPGGGDELQGVKRGIVEMADLIAVTKADGDHIPECRRMAAEYISALKFMKPRSQLWRPKVLQVSAKANVGISELWGVVQDYRNALEPNGELGHRRQLQRVRWLWTYVGSELERRLRSHPDIAACTAELENAVIEETITPGHACDELMSRFFKGNS</sequence>
<evidence type="ECO:0000256" key="2">
    <source>
        <dbReference type="ARBA" id="ARBA00022741"/>
    </source>
</evidence>
<comment type="function">
    <text evidence="6">GTPase, binds and hydrolyzes GTP. Involved in intracellular vitamin B12 metabolism, mediates the transport of cobalamin (Cbl) into mitochondria for the final steps of adenosylcobalamin (AdoCbl) synthesis. Functions as a G-protein chaperone that assists AdoCbl cofactor delivery from MMAB to the methylmalonyl-CoA mutase (MMUT). Plays a dual role as both a protectase and a reactivase for MMUT. Protects MMUT from progressive inactivation by oxidation by decreasing the rate of the formation of the oxidized inactive cofactor hydroxocobalamin (OH2Cbl). Additionally acts a reactivase by promoting the replacement of OH2Cbl by the active cofactor AdoCbl, restoring the activity of MMUT in the presence and hydrolysis of GTP.</text>
</comment>
<dbReference type="EMBL" id="GEDV01008429">
    <property type="protein sequence ID" value="JAP80128.1"/>
    <property type="molecule type" value="Transcribed_RNA"/>
</dbReference>
<dbReference type="Gene3D" id="3.40.50.300">
    <property type="entry name" value="P-loop containing nucleotide triphosphate hydrolases"/>
    <property type="match status" value="1"/>
</dbReference>
<dbReference type="AlphaFoldDB" id="A0A131YNI4"/>
<dbReference type="FunFam" id="3.40.50.300:FF:000647">
    <property type="entry name" value="Methylmalonic aciduria type A homolog, mitochondrial"/>
    <property type="match status" value="1"/>
</dbReference>
<evidence type="ECO:0000313" key="8">
    <source>
        <dbReference type="EMBL" id="JAP80128.1"/>
    </source>
</evidence>